<accession>A0A565C2I3</accession>
<dbReference type="GO" id="GO:0008017">
    <property type="term" value="F:microtubule binding"/>
    <property type="evidence" value="ECO:0007669"/>
    <property type="project" value="InterPro"/>
</dbReference>
<name>A0A565C2I3_9BRAS</name>
<dbReference type="GO" id="GO:0005524">
    <property type="term" value="F:ATP binding"/>
    <property type="evidence" value="ECO:0007669"/>
    <property type="project" value="UniProtKB-UniRule"/>
</dbReference>
<dbReference type="InterPro" id="IPR007691">
    <property type="entry name" value="LpxD"/>
</dbReference>
<gene>
    <name evidence="12" type="ORF">ANE_LOCUS18294</name>
</gene>
<evidence type="ECO:0000256" key="6">
    <source>
        <dbReference type="ARBA" id="ARBA00023175"/>
    </source>
</evidence>
<evidence type="ECO:0000256" key="8">
    <source>
        <dbReference type="PROSITE-ProRule" id="PRU00283"/>
    </source>
</evidence>
<feature type="coiled-coil region" evidence="9">
    <location>
        <begin position="112"/>
        <end position="318"/>
    </location>
</feature>
<dbReference type="GO" id="GO:0007018">
    <property type="term" value="P:microtubule-based movement"/>
    <property type="evidence" value="ECO:0007669"/>
    <property type="project" value="InterPro"/>
</dbReference>
<dbReference type="InterPro" id="IPR011004">
    <property type="entry name" value="Trimer_LpxA-like_sf"/>
</dbReference>
<dbReference type="Pfam" id="PF00132">
    <property type="entry name" value="Hexapep"/>
    <property type="match status" value="1"/>
</dbReference>
<dbReference type="InterPro" id="IPR001451">
    <property type="entry name" value="Hexapep"/>
</dbReference>
<evidence type="ECO:0000259" key="11">
    <source>
        <dbReference type="PROSITE" id="PS50067"/>
    </source>
</evidence>
<keyword evidence="7" id="KW-0963">Cytoplasm</keyword>
<feature type="coiled-coil region" evidence="9">
    <location>
        <begin position="354"/>
        <end position="409"/>
    </location>
</feature>
<dbReference type="Gene3D" id="2.160.10.10">
    <property type="entry name" value="Hexapeptide repeat proteins"/>
    <property type="match status" value="1"/>
</dbReference>
<evidence type="ECO:0000256" key="7">
    <source>
        <dbReference type="ARBA" id="ARBA00023212"/>
    </source>
</evidence>
<dbReference type="SUPFAM" id="SSF57997">
    <property type="entry name" value="Tropomyosin"/>
    <property type="match status" value="1"/>
</dbReference>
<dbReference type="InterPro" id="IPR027640">
    <property type="entry name" value="Kinesin-like_fam"/>
</dbReference>
<dbReference type="InterPro" id="IPR027417">
    <property type="entry name" value="P-loop_NTPase"/>
</dbReference>
<dbReference type="GO" id="GO:0005737">
    <property type="term" value="C:cytoplasm"/>
    <property type="evidence" value="ECO:0007669"/>
    <property type="project" value="UniProtKB-ARBA"/>
</dbReference>
<protein>
    <recommendedName>
        <fullName evidence="11">Kinesin motor domain-containing protein</fullName>
    </recommendedName>
</protein>
<dbReference type="InterPro" id="IPR036961">
    <property type="entry name" value="Kinesin_motor_dom_sf"/>
</dbReference>
<proteinExistence type="inferred from homology"/>
<dbReference type="OrthoDB" id="3176171at2759"/>
<dbReference type="SUPFAM" id="SSF51161">
    <property type="entry name" value="Trimeric LpxA-like enzymes"/>
    <property type="match status" value="1"/>
</dbReference>
<evidence type="ECO:0000256" key="1">
    <source>
        <dbReference type="ARBA" id="ARBA00004245"/>
    </source>
</evidence>
<evidence type="ECO:0000256" key="10">
    <source>
        <dbReference type="SAM" id="MobiDB-lite"/>
    </source>
</evidence>
<dbReference type="PROSITE" id="PS00411">
    <property type="entry name" value="KINESIN_MOTOR_1"/>
    <property type="match status" value="1"/>
</dbReference>
<comment type="similarity">
    <text evidence="2">Belongs to the TRAFAC class myosin-kinesin ATPase superfamily. Kinesin family. KIN-14 subfamily.</text>
</comment>
<evidence type="ECO:0000256" key="9">
    <source>
        <dbReference type="SAM" id="Coils"/>
    </source>
</evidence>
<dbReference type="GO" id="GO:0005874">
    <property type="term" value="C:microtubule"/>
    <property type="evidence" value="ECO:0007669"/>
    <property type="project" value="UniProtKB-KW"/>
</dbReference>
<dbReference type="CDD" id="cd01366">
    <property type="entry name" value="KISc_C_terminal"/>
    <property type="match status" value="1"/>
</dbReference>
<dbReference type="PRINTS" id="PR00380">
    <property type="entry name" value="KINESINHEAVY"/>
</dbReference>
<dbReference type="SMART" id="SM00129">
    <property type="entry name" value="KISc"/>
    <property type="match status" value="1"/>
</dbReference>
<dbReference type="GO" id="GO:0003777">
    <property type="term" value="F:microtubule motor activity"/>
    <property type="evidence" value="ECO:0007669"/>
    <property type="project" value="InterPro"/>
</dbReference>
<dbReference type="InterPro" id="IPR001752">
    <property type="entry name" value="Kinesin_motor_dom"/>
</dbReference>
<comment type="caution">
    <text evidence="12">The sequence shown here is derived from an EMBL/GenBank/DDBJ whole genome shotgun (WGS) entry which is preliminary data.</text>
</comment>
<keyword evidence="9" id="KW-0175">Coiled coil</keyword>
<feature type="compositionally biased region" description="Basic and acidic residues" evidence="10">
    <location>
        <begin position="15"/>
        <end position="32"/>
    </location>
</feature>
<keyword evidence="3" id="KW-0493">Microtubule</keyword>
<dbReference type="NCBIfam" id="NF002060">
    <property type="entry name" value="PRK00892.1"/>
    <property type="match status" value="1"/>
</dbReference>
<dbReference type="GO" id="GO:0016020">
    <property type="term" value="C:membrane"/>
    <property type="evidence" value="ECO:0007669"/>
    <property type="project" value="GOC"/>
</dbReference>
<feature type="binding site" evidence="8">
    <location>
        <begin position="515"/>
        <end position="522"/>
    </location>
    <ligand>
        <name>ATP</name>
        <dbReference type="ChEBI" id="CHEBI:30616"/>
    </ligand>
</feature>
<evidence type="ECO:0000256" key="3">
    <source>
        <dbReference type="ARBA" id="ARBA00022701"/>
    </source>
</evidence>
<keyword evidence="13" id="KW-1185">Reference proteome</keyword>
<dbReference type="GO" id="GO:0009245">
    <property type="term" value="P:lipid A biosynthetic process"/>
    <property type="evidence" value="ECO:0007669"/>
    <property type="project" value="InterPro"/>
</dbReference>
<dbReference type="FunFam" id="2.160.10.10:FF:000055">
    <property type="entry name" value="Probable UDP-3-O-acylglucosamine N-acyltransferase 1, mitochondrial"/>
    <property type="match status" value="1"/>
</dbReference>
<organism evidence="12 13">
    <name type="scientific">Arabis nemorensis</name>
    <dbReference type="NCBI Taxonomy" id="586526"/>
    <lineage>
        <taxon>Eukaryota</taxon>
        <taxon>Viridiplantae</taxon>
        <taxon>Streptophyta</taxon>
        <taxon>Embryophyta</taxon>
        <taxon>Tracheophyta</taxon>
        <taxon>Spermatophyta</taxon>
        <taxon>Magnoliopsida</taxon>
        <taxon>eudicotyledons</taxon>
        <taxon>Gunneridae</taxon>
        <taxon>Pentapetalae</taxon>
        <taxon>rosids</taxon>
        <taxon>malvids</taxon>
        <taxon>Brassicales</taxon>
        <taxon>Brassicaceae</taxon>
        <taxon>Arabideae</taxon>
        <taxon>Arabis</taxon>
    </lineage>
</organism>
<comment type="subcellular location">
    <subcellularLocation>
        <location evidence="1">Cytoplasm</location>
        <location evidence="1">Cytoskeleton</location>
    </subcellularLocation>
</comment>
<dbReference type="FunFam" id="3.40.850.10:FF:000048">
    <property type="entry name" value="Kinesin-like protein"/>
    <property type="match status" value="1"/>
</dbReference>
<evidence type="ECO:0000256" key="4">
    <source>
        <dbReference type="ARBA" id="ARBA00022741"/>
    </source>
</evidence>
<evidence type="ECO:0000256" key="2">
    <source>
        <dbReference type="ARBA" id="ARBA00010899"/>
    </source>
</evidence>
<dbReference type="PANTHER" id="PTHR47972">
    <property type="entry name" value="KINESIN-LIKE PROTEIN KLP-3"/>
    <property type="match status" value="1"/>
</dbReference>
<feature type="region of interest" description="Disordered" evidence="10">
    <location>
        <begin position="1"/>
        <end position="37"/>
    </location>
</feature>
<dbReference type="InterPro" id="IPR019821">
    <property type="entry name" value="Kinesin_motor_CS"/>
</dbReference>
<dbReference type="EMBL" id="CABITT030000006">
    <property type="protein sequence ID" value="VVB07850.1"/>
    <property type="molecule type" value="Genomic_DNA"/>
</dbReference>
<evidence type="ECO:0000313" key="13">
    <source>
        <dbReference type="Proteomes" id="UP000489600"/>
    </source>
</evidence>
<evidence type="ECO:0000313" key="12">
    <source>
        <dbReference type="EMBL" id="VVB07850.1"/>
    </source>
</evidence>
<dbReference type="PANTHER" id="PTHR47972:SF45">
    <property type="entry name" value="PROTEIN CLARET SEGREGATIONAL"/>
    <property type="match status" value="1"/>
</dbReference>
<reference evidence="12" key="1">
    <citation type="submission" date="2019-07" db="EMBL/GenBank/DDBJ databases">
        <authorList>
            <person name="Dittberner H."/>
        </authorList>
    </citation>
    <scope>NUCLEOTIDE SEQUENCE [LARGE SCALE GENOMIC DNA]</scope>
</reference>
<keyword evidence="6 8" id="KW-0505">Motor protein</keyword>
<dbReference type="Gene3D" id="3.40.850.10">
    <property type="entry name" value="Kinesin motor domain"/>
    <property type="match status" value="1"/>
</dbReference>
<dbReference type="Proteomes" id="UP000489600">
    <property type="component" value="Unassembled WGS sequence"/>
</dbReference>
<dbReference type="CDD" id="cd03352">
    <property type="entry name" value="LbH_LpxD"/>
    <property type="match status" value="1"/>
</dbReference>
<keyword evidence="7" id="KW-0206">Cytoskeleton</keyword>
<feature type="domain" description="Kinesin motor" evidence="11">
    <location>
        <begin position="430"/>
        <end position="771"/>
    </location>
</feature>
<dbReference type="PROSITE" id="PS50067">
    <property type="entry name" value="KINESIN_MOTOR_2"/>
    <property type="match status" value="1"/>
</dbReference>
<sequence length="1034" mass="115105">MPLRNQNRAPRSPNVKKEGLSSIPFDKRRKMETQGTGRRQVLSTVNRQDVTANSDVGSTEECGKVEFTKDEVMALLNERAKAGKFDTKAKIEQMTDIIKKLKVCVRWFQQVEETHVQEKENLRSLLESAEKRYSDKELDAKTKEEELQATIAEMKKNIASLQEKLSKEELSKLDATENHRREKECRVAAEKLQDSLREELDRVKEEKMAAKHKVASLEDMYKRLQEYNTSLQQYNTKLQTDLEAVREAHTRAEKEKSSILENLTTLRGHSKSLQDQLASSRVSQDEAVKQKESLLMEVKNLRSELQQVREDRDRQVVQSQKLADEILKYKESVGKSSHELDILIAKSGSLEETCSLQKERIKMLEQELAFAKDKLQMVDASMSHTMTEFEEQKQRTRELQDRLADTEHQLCEGELLRKKLHNTILELKGNIRVFCRVRPLLPDDGGRQEASVIAYPTSTESLGRGIDVVQSGNKHPFTFDKVFDHGASQEEVFFEISQLVQSALDGYKVCIFAYGQTGSGKTYTMMGRPETPEQKGLIPRSLEQIFKTSQSLSTQGWKYKMQVSMLEIYNESIRDLLSSNRTIAIESVRADSNTSGRQYTITHDVNGNTHVSDLTIVDVGSIGQISSLLQQAAQSRSVGKTQMNEQSSRSHFVFTLRISGVNESTEQQVQGVLNLIDLAGSERLSKSGATGERLKETQAINKSLSALSDVIFALAKKEDHVPFRNSKLTYLLQPCLGGDSKTLMFVNISPDPSSTGESLCSLRFAARVNACEIGIPRRQTSTKLLDSRLSYETSHGGNVNKGFLRWRNGGGTYHSSAVIDTSALVEFGAVVHEKAILGAEVHIGSNTVIGPSVKIGPSTKIGYNVSVSNCSIGDLCVIHNGVCIGQDGFGFQVDDHGNMVKKPQTLNVRIGNRVEIGANTCIDRGSWRDTVIGDDTKIDNLVQIGHNVIIGKCCLLCGQVGVAGSAEIGDYVALGGRVGVRDHVSIVSKVRLAANSCVTKNITEPGDFGGFPAVPIHQWRRQIVEAQISSKRKP</sequence>
<dbReference type="AlphaFoldDB" id="A0A565C2I3"/>
<keyword evidence="5 8" id="KW-0067">ATP-binding</keyword>
<dbReference type="Pfam" id="PF00225">
    <property type="entry name" value="Kinesin"/>
    <property type="match status" value="1"/>
</dbReference>
<evidence type="ECO:0000256" key="5">
    <source>
        <dbReference type="ARBA" id="ARBA00022840"/>
    </source>
</evidence>
<dbReference type="SUPFAM" id="SSF52540">
    <property type="entry name" value="P-loop containing nucleoside triphosphate hydrolases"/>
    <property type="match status" value="1"/>
</dbReference>
<keyword evidence="4 8" id="KW-0547">Nucleotide-binding</keyword>
<dbReference type="GO" id="GO:0016410">
    <property type="term" value="F:N-acyltransferase activity"/>
    <property type="evidence" value="ECO:0007669"/>
    <property type="project" value="InterPro"/>
</dbReference>